<dbReference type="InterPro" id="IPR010998">
    <property type="entry name" value="Integrase_recombinase_N"/>
</dbReference>
<dbReference type="Pfam" id="PF17293">
    <property type="entry name" value="Arm-DNA-bind_5"/>
    <property type="match status" value="1"/>
</dbReference>
<evidence type="ECO:0000256" key="1">
    <source>
        <dbReference type="ARBA" id="ARBA00023125"/>
    </source>
</evidence>
<accession>A0A9Q4WTL6</accession>
<evidence type="ECO:0000259" key="3">
    <source>
        <dbReference type="Pfam" id="PF17293"/>
    </source>
</evidence>
<evidence type="ECO:0000259" key="2">
    <source>
        <dbReference type="Pfam" id="PF13102"/>
    </source>
</evidence>
<proteinExistence type="predicted"/>
<reference evidence="6 7" key="1">
    <citation type="journal article" date="2019" name="Nat. Med.">
        <title>A library of human gut bacterial isolates paired with longitudinal multiomics data enables mechanistic microbiome research.</title>
        <authorList>
            <person name="Poyet M."/>
            <person name="Groussin M."/>
            <person name="Gibbons S.M."/>
            <person name="Avila-Pacheco J."/>
            <person name="Jiang X."/>
            <person name="Kearney S.M."/>
            <person name="Perrotta A.R."/>
            <person name="Berdy B."/>
            <person name="Zhao S."/>
            <person name="Lieberman T.D."/>
            <person name="Swanson P.K."/>
            <person name="Smith M."/>
            <person name="Roesemann S."/>
            <person name="Alexander J.E."/>
            <person name="Rich S.A."/>
            <person name="Livny J."/>
            <person name="Vlamakis H."/>
            <person name="Clish C."/>
            <person name="Bullock K."/>
            <person name="Deik A."/>
            <person name="Scott J."/>
            <person name="Pierce K.A."/>
            <person name="Xavier R.J."/>
            <person name="Alm E.J."/>
        </authorList>
    </citation>
    <scope>NUCLEOTIDE SEQUENCE [LARGE SCALE GENOMIC DNA]</scope>
    <source>
        <strain evidence="5 7">BIOML-A11</strain>
        <strain evidence="4 6">BIOML-A29</strain>
    </source>
</reference>
<comment type="caution">
    <text evidence="5">The sequence shown here is derived from an EMBL/GenBank/DDBJ whole genome shotgun (WGS) entry which is preliminary data.</text>
</comment>
<dbReference type="Proteomes" id="UP000482671">
    <property type="component" value="Unassembled WGS sequence"/>
</dbReference>
<gene>
    <name evidence="4" type="ORF">GMD82_03810</name>
    <name evidence="5" type="ORF">GME02_12925</name>
</gene>
<evidence type="ECO:0000313" key="5">
    <source>
        <dbReference type="EMBL" id="MTV02536.1"/>
    </source>
</evidence>
<dbReference type="GO" id="GO:0003677">
    <property type="term" value="F:DNA binding"/>
    <property type="evidence" value="ECO:0007669"/>
    <property type="project" value="UniProtKB-KW"/>
</dbReference>
<dbReference type="Pfam" id="PF13102">
    <property type="entry name" value="Phage_int_SAM_5"/>
    <property type="match status" value="1"/>
</dbReference>
<keyword evidence="6" id="KW-1185">Reference proteome</keyword>
<sequence length="161" mass="19100">MSTTVNVVCYKSKVLKNNESPLMIRVCKDRKMKYQSLGISILPKYWDFKANKPTSKCPNKEYIERLIAEKVKVYTDKVIEFKSQEKEFTATSLMEKVNKPVKRKTVQEVFNQYIQELESANRLRYADMYKCTMHSLIKFNKHLDISFSDMNTIWLKRYGQS</sequence>
<evidence type="ECO:0008006" key="8">
    <source>
        <dbReference type="Google" id="ProtNLM"/>
    </source>
</evidence>
<evidence type="ECO:0000313" key="7">
    <source>
        <dbReference type="Proteomes" id="UP000482671"/>
    </source>
</evidence>
<dbReference type="EMBL" id="WNDD01000013">
    <property type="protein sequence ID" value="MTV02536.1"/>
    <property type="molecule type" value="Genomic_DNA"/>
</dbReference>
<dbReference type="EMBL" id="WNCN01000004">
    <property type="protein sequence ID" value="MTU38643.1"/>
    <property type="molecule type" value="Genomic_DNA"/>
</dbReference>
<dbReference type="Proteomes" id="UP000434916">
    <property type="component" value="Unassembled WGS sequence"/>
</dbReference>
<name>A0A9Q4WTL6_9BACT</name>
<dbReference type="AlphaFoldDB" id="A0A9Q4WTL6"/>
<evidence type="ECO:0000313" key="6">
    <source>
        <dbReference type="Proteomes" id="UP000434916"/>
    </source>
</evidence>
<dbReference type="InterPro" id="IPR025269">
    <property type="entry name" value="SAM-like_dom"/>
</dbReference>
<dbReference type="RefSeq" id="WP_138273206.1">
    <property type="nucleotide sequence ID" value="NZ_DAWEFO010000065.1"/>
</dbReference>
<organism evidence="5 7">
    <name type="scientific">Parabacteroides merdae</name>
    <dbReference type="NCBI Taxonomy" id="46503"/>
    <lineage>
        <taxon>Bacteria</taxon>
        <taxon>Pseudomonadati</taxon>
        <taxon>Bacteroidota</taxon>
        <taxon>Bacteroidia</taxon>
        <taxon>Bacteroidales</taxon>
        <taxon>Tannerellaceae</taxon>
        <taxon>Parabacteroides</taxon>
    </lineage>
</organism>
<feature type="domain" description="Phage integrase SAM-like" evidence="2">
    <location>
        <begin position="107"/>
        <end position="158"/>
    </location>
</feature>
<protein>
    <recommendedName>
        <fullName evidence="8">Site-specific integrase</fullName>
    </recommendedName>
</protein>
<feature type="domain" description="Arm DNA-binding" evidence="3">
    <location>
        <begin position="7"/>
        <end position="93"/>
    </location>
</feature>
<evidence type="ECO:0000313" key="4">
    <source>
        <dbReference type="EMBL" id="MTU38643.1"/>
    </source>
</evidence>
<keyword evidence="1" id="KW-0238">DNA-binding</keyword>
<dbReference type="InterPro" id="IPR035386">
    <property type="entry name" value="Arm-DNA-bind_5"/>
</dbReference>
<dbReference type="Gene3D" id="1.10.150.130">
    <property type="match status" value="1"/>
</dbReference>